<sequence length="251" mass="26759">MPALLLLPLLFLTGLVAGLVDSIAGGGGLITIPVLLGVGLPPQVALGTNKLQASFGSGSAMLTFVRSGTVRLNDCWTGIAYTAIGAALGTITVQMLDPALLRHVIPWLLVAIVLYTLLTPRLGYEEIRPRVKPGPFFFAAGLILGFYDGFLGPGTGSFWVMALMLGLGFTMTRATGYTKVMNFTSNVASLVLFICGGSVLWREGLIMGIGQFVGARIGARMVVRKGTRFIRPVFVTMVLVITAKLIWQNVR</sequence>
<dbReference type="PANTHER" id="PTHR30269:SF0">
    <property type="entry name" value="MEMBRANE TRANSPORTER PROTEIN YFCA-RELATED"/>
    <property type="match status" value="1"/>
</dbReference>
<dbReference type="Pfam" id="PF01925">
    <property type="entry name" value="TauE"/>
    <property type="match status" value="1"/>
</dbReference>
<evidence type="ECO:0000256" key="2">
    <source>
        <dbReference type="ARBA" id="ARBA00009142"/>
    </source>
</evidence>
<accession>A0A5A9XGG8</accession>
<proteinExistence type="inferred from homology"/>
<evidence type="ECO:0000256" key="6">
    <source>
        <dbReference type="ARBA" id="ARBA00022989"/>
    </source>
</evidence>
<comment type="similarity">
    <text evidence="2 8">Belongs to the 4-toluene sulfonate uptake permease (TSUP) (TC 2.A.102) family.</text>
</comment>
<evidence type="ECO:0000256" key="4">
    <source>
        <dbReference type="ARBA" id="ARBA00022475"/>
    </source>
</evidence>
<keyword evidence="6 8" id="KW-1133">Transmembrane helix</keyword>
<evidence type="ECO:0000313" key="10">
    <source>
        <dbReference type="Proteomes" id="UP000324298"/>
    </source>
</evidence>
<keyword evidence="7 8" id="KW-0472">Membrane</keyword>
<keyword evidence="5 8" id="KW-0812">Transmembrane</keyword>
<dbReference type="RefSeq" id="WP_149307285.1">
    <property type="nucleotide sequence ID" value="NZ_SRSD01000005.1"/>
</dbReference>
<dbReference type="OrthoDB" id="554695at2"/>
<evidence type="ECO:0000256" key="1">
    <source>
        <dbReference type="ARBA" id="ARBA00004651"/>
    </source>
</evidence>
<keyword evidence="3" id="KW-0813">Transport</keyword>
<evidence type="ECO:0000256" key="5">
    <source>
        <dbReference type="ARBA" id="ARBA00022692"/>
    </source>
</evidence>
<dbReference type="GO" id="GO:0005886">
    <property type="term" value="C:plasma membrane"/>
    <property type="evidence" value="ECO:0007669"/>
    <property type="project" value="UniProtKB-SubCell"/>
</dbReference>
<feature type="transmembrane region" description="Helical" evidence="8">
    <location>
        <begin position="229"/>
        <end position="247"/>
    </location>
</feature>
<evidence type="ECO:0000256" key="8">
    <source>
        <dbReference type="RuleBase" id="RU363041"/>
    </source>
</evidence>
<protein>
    <recommendedName>
        <fullName evidence="8">Probable membrane transporter protein</fullName>
    </recommendedName>
</protein>
<dbReference type="PANTHER" id="PTHR30269">
    <property type="entry name" value="TRANSMEMBRANE PROTEIN YFCA"/>
    <property type="match status" value="1"/>
</dbReference>
<comment type="subcellular location">
    <subcellularLocation>
        <location evidence="1 8">Cell membrane</location>
        <topology evidence="1 8">Multi-pass membrane protein</topology>
    </subcellularLocation>
</comment>
<keyword evidence="4 8" id="KW-1003">Cell membrane</keyword>
<evidence type="ECO:0000256" key="3">
    <source>
        <dbReference type="ARBA" id="ARBA00022448"/>
    </source>
</evidence>
<dbReference type="InterPro" id="IPR052017">
    <property type="entry name" value="TSUP"/>
</dbReference>
<dbReference type="InterPro" id="IPR002781">
    <property type="entry name" value="TM_pro_TauE-like"/>
</dbReference>
<reference evidence="9 10" key="1">
    <citation type="submission" date="2019-04" db="EMBL/GenBank/DDBJ databases">
        <title>Geobacter ruber sp. nov., ferric-reducing bacteria isolated from paddy soil.</title>
        <authorList>
            <person name="Xu Z."/>
            <person name="Masuda Y."/>
            <person name="Itoh H."/>
            <person name="Senoo K."/>
        </authorList>
    </citation>
    <scope>NUCLEOTIDE SEQUENCE [LARGE SCALE GENOMIC DNA]</scope>
    <source>
        <strain evidence="9 10">Red88</strain>
    </source>
</reference>
<dbReference type="Proteomes" id="UP000324298">
    <property type="component" value="Unassembled WGS sequence"/>
</dbReference>
<organism evidence="9 10">
    <name type="scientific">Oryzomonas rubra</name>
    <dbReference type="NCBI Taxonomy" id="2509454"/>
    <lineage>
        <taxon>Bacteria</taxon>
        <taxon>Pseudomonadati</taxon>
        <taxon>Thermodesulfobacteriota</taxon>
        <taxon>Desulfuromonadia</taxon>
        <taxon>Geobacterales</taxon>
        <taxon>Geobacteraceae</taxon>
        <taxon>Oryzomonas</taxon>
    </lineage>
</organism>
<feature type="transmembrane region" description="Helical" evidence="8">
    <location>
        <begin position="136"/>
        <end position="160"/>
    </location>
</feature>
<evidence type="ECO:0000256" key="7">
    <source>
        <dbReference type="ARBA" id="ARBA00023136"/>
    </source>
</evidence>
<feature type="transmembrane region" description="Helical" evidence="8">
    <location>
        <begin position="180"/>
        <end position="201"/>
    </location>
</feature>
<dbReference type="EMBL" id="SRSD01000005">
    <property type="protein sequence ID" value="KAA0891585.1"/>
    <property type="molecule type" value="Genomic_DNA"/>
</dbReference>
<gene>
    <name evidence="9" type="ORF">ET418_09030</name>
</gene>
<evidence type="ECO:0000313" key="9">
    <source>
        <dbReference type="EMBL" id="KAA0891585.1"/>
    </source>
</evidence>
<keyword evidence="10" id="KW-1185">Reference proteome</keyword>
<feature type="transmembrane region" description="Helical" evidence="8">
    <location>
        <begin position="104"/>
        <end position="124"/>
    </location>
</feature>
<comment type="caution">
    <text evidence="9">The sequence shown here is derived from an EMBL/GenBank/DDBJ whole genome shotgun (WGS) entry which is preliminary data.</text>
</comment>
<name>A0A5A9XGG8_9BACT</name>
<dbReference type="AlphaFoldDB" id="A0A5A9XGG8"/>